<evidence type="ECO:0000256" key="2">
    <source>
        <dbReference type="SAM" id="Phobius"/>
    </source>
</evidence>
<keyword evidence="2" id="KW-1133">Transmembrane helix</keyword>
<name>A0A2H0NBR9_9BACT</name>
<keyword evidence="2" id="KW-0472">Membrane</keyword>
<reference evidence="3 4" key="1">
    <citation type="submission" date="2017-09" db="EMBL/GenBank/DDBJ databases">
        <title>Depth-based differentiation of microbial function through sediment-hosted aquifers and enrichment of novel symbionts in the deep terrestrial subsurface.</title>
        <authorList>
            <person name="Probst A.J."/>
            <person name="Ladd B."/>
            <person name="Jarett J.K."/>
            <person name="Geller-Mcgrath D.E."/>
            <person name="Sieber C.M."/>
            <person name="Emerson J.B."/>
            <person name="Anantharaman K."/>
            <person name="Thomas B.C."/>
            <person name="Malmstrom R."/>
            <person name="Stieglmeier M."/>
            <person name="Klingl A."/>
            <person name="Woyke T."/>
            <person name="Ryan C.M."/>
            <person name="Banfield J.F."/>
        </authorList>
    </citation>
    <scope>NUCLEOTIDE SEQUENCE [LARGE SCALE GENOMIC DNA]</scope>
    <source>
        <strain evidence="3">CG11_big_fil_rev_8_21_14_0_20_36_20</strain>
    </source>
</reference>
<sequence length="831" mass="94697">MPIKKKTTKTTRKTVSKKIDFKALKKDLLDDLDQFLLEETDISRQQRQTEKQKALAELDRLIKQDLSERELLYRLQEIKNNKKEDLLKKENIQNIDVVNHSHYVLDLRQSREDKKPTRTKLKTYKNSWTKLKEKFDQPKVTEKREFHYPQEEKKFFDFNGTLSLAVKPLKLQSIGSRVIVFALVMGVILMPIRGLFWLGQIQSDKDEILNFGKQGIINLQTGVISASENSYQNAQADFEKALEQFNQAQDVLDEYHQWMLKTASLMPVIGKPISLSQNMLAIATNISEAAAVLNQKLQKEQTLTENLVFINQQIEKTLPYLTKAQKDLNGISASALPNDLRPYFNGLKDYLPSTLDNLHSVHEIFTILEEVLGHDTEKRYIVLFQNNNELRATGGFIGSFALFDVYQGEIVNLEIPQGGMYDLEAGLTVKYQAPQALSLINSHFNIWDANWWPDFPTSAEKITSLYEQSGGSSVDGLIAINADVLKKLLEILGPITMDDYGVTITANNLFSVIQEEVEFNYDKEANTPKAIIADLVPRVLEKLLSFKENQKEVVTAFAKILSTKDIQIYLHDDNLQKKIDGFGWSGRMYATDRDYLNIISTNIAGGKTDNDLYQTIDHQAEIQPNGEIINTLRITRTNKGQEDNPLAGIEGGNVSYLRIYVPLNSQFIEAVGFDKIPNAYFHPADDNAQIDPDIAQEENKMIDNVSNTEIYNSLGKTVFANWTALKPGETKTVSVKYKLPFNLNLGDPLVNNWWQKLFQSNWRLDNYSLLVQSQSGSKRTIFNSSILLSDNIKVVWNNASEKEKMSITDDLVAYSQDLIYDQYFGFIVATK</sequence>
<feature type="transmembrane region" description="Helical" evidence="2">
    <location>
        <begin position="178"/>
        <end position="198"/>
    </location>
</feature>
<dbReference type="Proteomes" id="UP000230564">
    <property type="component" value="Unassembled WGS sequence"/>
</dbReference>
<gene>
    <name evidence="3" type="ORF">COV55_04345</name>
</gene>
<feature type="coiled-coil region" evidence="1">
    <location>
        <begin position="224"/>
        <end position="251"/>
    </location>
</feature>
<evidence type="ECO:0000313" key="4">
    <source>
        <dbReference type="Proteomes" id="UP000230564"/>
    </source>
</evidence>
<accession>A0A2H0NBR9</accession>
<protein>
    <recommendedName>
        <fullName evidence="5">DUF4012 domain-containing protein</fullName>
    </recommendedName>
</protein>
<dbReference type="Pfam" id="PF13196">
    <property type="entry name" value="DUF4012"/>
    <property type="match status" value="1"/>
</dbReference>
<proteinExistence type="predicted"/>
<evidence type="ECO:0000256" key="1">
    <source>
        <dbReference type="SAM" id="Coils"/>
    </source>
</evidence>
<comment type="caution">
    <text evidence="3">The sequence shown here is derived from an EMBL/GenBank/DDBJ whole genome shotgun (WGS) entry which is preliminary data.</text>
</comment>
<evidence type="ECO:0008006" key="5">
    <source>
        <dbReference type="Google" id="ProtNLM"/>
    </source>
</evidence>
<dbReference type="InterPro" id="IPR025101">
    <property type="entry name" value="DUF4012"/>
</dbReference>
<keyword evidence="2" id="KW-0812">Transmembrane</keyword>
<keyword evidence="1" id="KW-0175">Coiled coil</keyword>
<dbReference type="AlphaFoldDB" id="A0A2H0NBR9"/>
<dbReference type="EMBL" id="PCWQ01000014">
    <property type="protein sequence ID" value="PIR06331.1"/>
    <property type="molecule type" value="Genomic_DNA"/>
</dbReference>
<organism evidence="3 4">
    <name type="scientific">Candidatus Komeilibacteria bacterium CG11_big_fil_rev_8_21_14_0_20_36_20</name>
    <dbReference type="NCBI Taxonomy" id="1974477"/>
    <lineage>
        <taxon>Bacteria</taxon>
        <taxon>Candidatus Komeiliibacteriota</taxon>
    </lineage>
</organism>
<evidence type="ECO:0000313" key="3">
    <source>
        <dbReference type="EMBL" id="PIR06331.1"/>
    </source>
</evidence>